<dbReference type="Proteomes" id="UP001253193">
    <property type="component" value="Unassembled WGS sequence"/>
</dbReference>
<protein>
    <submittedName>
        <fullName evidence="1">Uncharacterized protein</fullName>
    </submittedName>
</protein>
<evidence type="ECO:0000313" key="2">
    <source>
        <dbReference type="Proteomes" id="UP001253193"/>
    </source>
</evidence>
<proteinExistence type="predicted"/>
<reference evidence="1" key="1">
    <citation type="submission" date="2023-06" db="EMBL/GenBank/DDBJ databases">
        <title>Genomic Diversity of Vibrio spp. and Metagenomic Analysis of Pathogens in Florida Gulf Coastal Waters Following Hurricane Ian.</title>
        <authorList>
            <person name="Brumfield K.D."/>
        </authorList>
    </citation>
    <scope>NUCLEOTIDE SEQUENCE</scope>
    <source>
        <strain evidence="1">WBS2B-138</strain>
    </source>
</reference>
<accession>A0AAW8PYD6</accession>
<gene>
    <name evidence="1" type="ORF">QX249_11160</name>
</gene>
<dbReference type="RefSeq" id="WP_311020093.1">
    <property type="nucleotide sequence ID" value="NZ_JAUHGG010000003.1"/>
</dbReference>
<organism evidence="1 2">
    <name type="scientific">Vibrio parahaemolyticus</name>
    <dbReference type="NCBI Taxonomy" id="670"/>
    <lineage>
        <taxon>Bacteria</taxon>
        <taxon>Pseudomonadati</taxon>
        <taxon>Pseudomonadota</taxon>
        <taxon>Gammaproteobacteria</taxon>
        <taxon>Vibrionales</taxon>
        <taxon>Vibrionaceae</taxon>
        <taxon>Vibrio</taxon>
    </lineage>
</organism>
<dbReference type="AlphaFoldDB" id="A0AAW8PYD6"/>
<evidence type="ECO:0000313" key="1">
    <source>
        <dbReference type="EMBL" id="MDS1821222.1"/>
    </source>
</evidence>
<sequence length="169" mass="18563">MKMEQVSQIESLLKDALSAEVNEPLLVKRLGSVDLDFDLKATVAVDSINIGISINVESKSNHRDKPLSVTSEFTFNGVLYDTPSKGKHVLQVKNSTPDLSSLGSNLSGQVTAAKKHLERQNYINSLTAQLLDMLEDLTPALSSAYEAAYEVVQKDFADKSALYEKLNNF</sequence>
<dbReference type="EMBL" id="JAUHGG010000003">
    <property type="protein sequence ID" value="MDS1821222.1"/>
    <property type="molecule type" value="Genomic_DNA"/>
</dbReference>
<name>A0AAW8PYD6_VIBPH</name>
<comment type="caution">
    <text evidence="1">The sequence shown here is derived from an EMBL/GenBank/DDBJ whole genome shotgun (WGS) entry which is preliminary data.</text>
</comment>